<reference evidence="1 2" key="1">
    <citation type="submission" date="2018-05" db="EMBL/GenBank/DDBJ databases">
        <title>Genomic Encyclopedia of Type Strains, Phase IV (KMG-IV): sequencing the most valuable type-strain genomes for metagenomic binning, comparative biology and taxonomic classification.</title>
        <authorList>
            <person name="Goeker M."/>
        </authorList>
    </citation>
    <scope>NUCLEOTIDE SEQUENCE [LARGE SCALE GENOMIC DNA]</scope>
    <source>
        <strain evidence="1 2">DSM 6462</strain>
    </source>
</reference>
<gene>
    <name evidence="1" type="ORF">C7450_104235</name>
</gene>
<keyword evidence="2" id="KW-1185">Reference proteome</keyword>
<comment type="caution">
    <text evidence="1">The sequence shown here is derived from an EMBL/GenBank/DDBJ whole genome shotgun (WGS) entry which is preliminary data.</text>
</comment>
<proteinExistence type="predicted"/>
<evidence type="ECO:0008006" key="3">
    <source>
        <dbReference type="Google" id="ProtNLM"/>
    </source>
</evidence>
<dbReference type="InterPro" id="IPR036237">
    <property type="entry name" value="Xyl_isomerase-like_sf"/>
</dbReference>
<dbReference type="AlphaFoldDB" id="A0A2V3U9N0"/>
<dbReference type="EMBL" id="QJJK01000004">
    <property type="protein sequence ID" value="PXW60183.1"/>
    <property type="molecule type" value="Genomic_DNA"/>
</dbReference>
<organism evidence="1 2">
    <name type="scientific">Chelatococcus asaccharovorans</name>
    <dbReference type="NCBI Taxonomy" id="28210"/>
    <lineage>
        <taxon>Bacteria</taxon>
        <taxon>Pseudomonadati</taxon>
        <taxon>Pseudomonadota</taxon>
        <taxon>Alphaproteobacteria</taxon>
        <taxon>Hyphomicrobiales</taxon>
        <taxon>Chelatococcaceae</taxon>
        <taxon>Chelatococcus</taxon>
    </lineage>
</organism>
<evidence type="ECO:0000313" key="2">
    <source>
        <dbReference type="Proteomes" id="UP000248021"/>
    </source>
</evidence>
<dbReference type="Gene3D" id="3.20.20.150">
    <property type="entry name" value="Divalent-metal-dependent TIM barrel enzymes"/>
    <property type="match status" value="1"/>
</dbReference>
<dbReference type="Proteomes" id="UP000248021">
    <property type="component" value="Unassembled WGS sequence"/>
</dbReference>
<sequence length="334" mass="36672">MVQFALKGAAVAYPQLEHRAQVLSDAGLPVRLELHTFGKQDLYSAGGRATCLENLRRLEDAFGPADLTVHIPFQDVEIVTSSDFDAGQVSLTLAFAKECGASRIVMHRYWGMVYGPAPARSNRAEAAAGFNATVAELAREAPDILLLVENMGHYFLASRRSGDYLAGPIDHFFPWEVSDFRKFLASQNIANVFPFIDVAHATLSSNLFNYARSNVNAVRDDPRFSGITADDLEQAEQLHPFDFVDAAMPWLHLSDSIFFDEPASRGDLPRDALTTEGLEIGTGTLPFSKLPERISGGQVNTVLCVEVEPASGETYVGNGAQQRSLDRLRTMFSR</sequence>
<evidence type="ECO:0000313" key="1">
    <source>
        <dbReference type="EMBL" id="PXW60183.1"/>
    </source>
</evidence>
<name>A0A2V3U9N0_9HYPH</name>
<protein>
    <recommendedName>
        <fullName evidence="3">Sugar phosphate isomerase/epimerase</fullName>
    </recommendedName>
</protein>
<dbReference type="SUPFAM" id="SSF51658">
    <property type="entry name" value="Xylose isomerase-like"/>
    <property type="match status" value="1"/>
</dbReference>
<accession>A0A2V3U9N0</accession>